<name>A0ABT3BKA7_9RHOB</name>
<evidence type="ECO:0000313" key="4">
    <source>
        <dbReference type="Proteomes" id="UP001208690"/>
    </source>
</evidence>
<protein>
    <submittedName>
        <fullName evidence="3">Flavin reductase family protein</fullName>
    </submittedName>
</protein>
<dbReference type="SUPFAM" id="SSF50475">
    <property type="entry name" value="FMN-binding split barrel"/>
    <property type="match status" value="1"/>
</dbReference>
<keyword evidence="4" id="KW-1185">Reference proteome</keyword>
<dbReference type="InterPro" id="IPR050268">
    <property type="entry name" value="NADH-dep_flavin_reductase"/>
</dbReference>
<dbReference type="Gene3D" id="2.30.110.10">
    <property type="entry name" value="Electron Transport, Fmn-binding Protein, Chain A"/>
    <property type="match status" value="1"/>
</dbReference>
<keyword evidence="1" id="KW-0560">Oxidoreductase</keyword>
<dbReference type="EMBL" id="JALIEB010000024">
    <property type="protein sequence ID" value="MCV3273996.1"/>
    <property type="molecule type" value="Genomic_DNA"/>
</dbReference>
<evidence type="ECO:0000259" key="2">
    <source>
        <dbReference type="SMART" id="SM00903"/>
    </source>
</evidence>
<dbReference type="InterPro" id="IPR012349">
    <property type="entry name" value="Split_barrel_FMN-bd"/>
</dbReference>
<comment type="caution">
    <text evidence="3">The sequence shown here is derived from an EMBL/GenBank/DDBJ whole genome shotgun (WGS) entry which is preliminary data.</text>
</comment>
<dbReference type="PANTHER" id="PTHR30466:SF1">
    <property type="entry name" value="FMN REDUCTASE (NADH) RUTF"/>
    <property type="match status" value="1"/>
</dbReference>
<dbReference type="InterPro" id="IPR002563">
    <property type="entry name" value="Flavin_Rdtase-like_dom"/>
</dbReference>
<feature type="domain" description="Flavin reductase like" evidence="2">
    <location>
        <begin position="28"/>
        <end position="169"/>
    </location>
</feature>
<evidence type="ECO:0000313" key="3">
    <source>
        <dbReference type="EMBL" id="MCV3273996.1"/>
    </source>
</evidence>
<sequence>MADGTRQMAALDGFAAGPDTQRQLRSAFGRFATGVTVVTAQTPDGPIGMTANSFSSVSLDPPLVLWCPAKSSTRYAHFIAAQHFAIHVLGTEQEEIALGFAKSGTAFDGLDVTQTAEGVPLLGDCLARFECTTDQIHDAGDHAIVVGRVRAAAFREGDALIFCQGRFTRFDNQA</sequence>
<dbReference type="Proteomes" id="UP001208690">
    <property type="component" value="Unassembled WGS sequence"/>
</dbReference>
<evidence type="ECO:0000256" key="1">
    <source>
        <dbReference type="ARBA" id="ARBA00023002"/>
    </source>
</evidence>
<organism evidence="3 4">
    <name type="scientific">Roseobacter sinensis</name>
    <dbReference type="NCBI Taxonomy" id="2931391"/>
    <lineage>
        <taxon>Bacteria</taxon>
        <taxon>Pseudomonadati</taxon>
        <taxon>Pseudomonadota</taxon>
        <taxon>Alphaproteobacteria</taxon>
        <taxon>Rhodobacterales</taxon>
        <taxon>Roseobacteraceae</taxon>
        <taxon>Roseobacter</taxon>
    </lineage>
</organism>
<dbReference type="SMART" id="SM00903">
    <property type="entry name" value="Flavin_Reduct"/>
    <property type="match status" value="1"/>
</dbReference>
<dbReference type="RefSeq" id="WP_263846209.1">
    <property type="nucleotide sequence ID" value="NZ_JALIEB010000024.1"/>
</dbReference>
<gene>
    <name evidence="3" type="ORF">MUB52_21380</name>
</gene>
<dbReference type="PANTHER" id="PTHR30466">
    <property type="entry name" value="FLAVIN REDUCTASE"/>
    <property type="match status" value="1"/>
</dbReference>
<proteinExistence type="predicted"/>
<accession>A0ABT3BKA7</accession>
<dbReference type="Pfam" id="PF01613">
    <property type="entry name" value="Flavin_Reduct"/>
    <property type="match status" value="1"/>
</dbReference>
<reference evidence="3 4" key="1">
    <citation type="submission" date="2022-04" db="EMBL/GenBank/DDBJ databases">
        <title>Roseobacter sp. WL0113 is a bacterium isolated from neritic sediment.</title>
        <authorList>
            <person name="Wang L."/>
            <person name="He W."/>
            <person name="Zhang D.-F."/>
        </authorList>
    </citation>
    <scope>NUCLEOTIDE SEQUENCE [LARGE SCALE GENOMIC DNA]</scope>
    <source>
        <strain evidence="3 4">WL0113</strain>
    </source>
</reference>